<gene>
    <name evidence="2" type="ORF">HQ394_15395</name>
</gene>
<organism evidence="2 3">
    <name type="scientific">Defluviicoccus vanus</name>
    <dbReference type="NCBI Taxonomy" id="111831"/>
    <lineage>
        <taxon>Bacteria</taxon>
        <taxon>Pseudomonadati</taxon>
        <taxon>Pseudomonadota</taxon>
        <taxon>Alphaproteobacteria</taxon>
        <taxon>Rhodospirillales</taxon>
        <taxon>Rhodospirillaceae</taxon>
        <taxon>Defluviicoccus</taxon>
    </lineage>
</organism>
<evidence type="ECO:0000256" key="1">
    <source>
        <dbReference type="SAM" id="Phobius"/>
    </source>
</evidence>
<keyword evidence="3" id="KW-1185">Reference proteome</keyword>
<feature type="transmembrane region" description="Helical" evidence="1">
    <location>
        <begin position="57"/>
        <end position="77"/>
    </location>
</feature>
<dbReference type="AlphaFoldDB" id="A0A7H1N6M2"/>
<sequence length="128" mass="13560">MSSLPPATTATILGRGVRGRCPHCGKGTLFDGYLTVAESCRNCGHALAGHDSGDGPAVFAIFILGFVVVGLAGVVEYMFSPPLWLHAVLWLPLTLAGTLVLLRPLKGIAVALQYRYRSLEEPERPGGT</sequence>
<name>A0A7H1N6M2_9PROT</name>
<dbReference type="Proteomes" id="UP000516369">
    <property type="component" value="Chromosome"/>
</dbReference>
<keyword evidence="1" id="KW-1133">Transmembrane helix</keyword>
<evidence type="ECO:0000313" key="3">
    <source>
        <dbReference type="Proteomes" id="UP000516369"/>
    </source>
</evidence>
<keyword evidence="1" id="KW-0472">Membrane</keyword>
<dbReference type="InterPro" id="IPR009325">
    <property type="entry name" value="DUF983"/>
</dbReference>
<proteinExistence type="predicted"/>
<reference evidence="2 3" key="1">
    <citation type="submission" date="2020-05" db="EMBL/GenBank/DDBJ databases">
        <title>Complete closed genome sequence of Defluviicoccus vanus.</title>
        <authorList>
            <person name="Bessarab I."/>
            <person name="Arumugam K."/>
            <person name="Maszenan A.M."/>
            <person name="Seviour R.J."/>
            <person name="Williams R.B."/>
        </authorList>
    </citation>
    <scope>NUCLEOTIDE SEQUENCE [LARGE SCALE GENOMIC DNA]</scope>
    <source>
        <strain evidence="2 3">Ben 114</strain>
    </source>
</reference>
<keyword evidence="1" id="KW-0812">Transmembrane</keyword>
<protein>
    <submittedName>
        <fullName evidence="2">DUF983 domain-containing protein</fullName>
    </submittedName>
</protein>
<evidence type="ECO:0000313" key="2">
    <source>
        <dbReference type="EMBL" id="QNT71358.1"/>
    </source>
</evidence>
<dbReference type="RefSeq" id="WP_190263335.1">
    <property type="nucleotide sequence ID" value="NZ_CP053923.1"/>
</dbReference>
<dbReference type="Pfam" id="PF06170">
    <property type="entry name" value="DUF983"/>
    <property type="match status" value="1"/>
</dbReference>
<feature type="transmembrane region" description="Helical" evidence="1">
    <location>
        <begin position="83"/>
        <end position="102"/>
    </location>
</feature>
<dbReference type="EMBL" id="CP053923">
    <property type="protein sequence ID" value="QNT71358.1"/>
    <property type="molecule type" value="Genomic_DNA"/>
</dbReference>
<dbReference type="KEGG" id="dvn:HQ394_15395"/>
<accession>A0A7H1N6M2</accession>